<dbReference type="InterPro" id="IPR003488">
    <property type="entry name" value="DprA"/>
</dbReference>
<dbReference type="InterPro" id="IPR036388">
    <property type="entry name" value="WH-like_DNA-bd_sf"/>
</dbReference>
<dbReference type="EMBL" id="CAKLPX010000004">
    <property type="protein sequence ID" value="CAH0993003.1"/>
    <property type="molecule type" value="Genomic_DNA"/>
</dbReference>
<feature type="domain" description="Smf/DprA SLOG" evidence="2">
    <location>
        <begin position="90"/>
        <end position="296"/>
    </location>
</feature>
<comment type="similarity">
    <text evidence="1">Belongs to the DprA/Smf family.</text>
</comment>
<dbReference type="PANTHER" id="PTHR43022">
    <property type="entry name" value="PROTEIN SMF"/>
    <property type="match status" value="1"/>
</dbReference>
<keyword evidence="5" id="KW-1185">Reference proteome</keyword>
<evidence type="ECO:0000259" key="2">
    <source>
        <dbReference type="Pfam" id="PF02481"/>
    </source>
</evidence>
<name>A0ABM9AIV9_9GAMM</name>
<comment type="caution">
    <text evidence="4">The sequence shown here is derived from an EMBL/GenBank/DDBJ whole genome shotgun (WGS) entry which is preliminary data.</text>
</comment>
<dbReference type="InterPro" id="IPR057666">
    <property type="entry name" value="DrpA_SLOG"/>
</dbReference>
<evidence type="ECO:0000256" key="1">
    <source>
        <dbReference type="ARBA" id="ARBA00006525"/>
    </source>
</evidence>
<organism evidence="4 5">
    <name type="scientific">Sinobacterium norvegicum</name>
    <dbReference type="NCBI Taxonomy" id="1641715"/>
    <lineage>
        <taxon>Bacteria</taxon>
        <taxon>Pseudomonadati</taxon>
        <taxon>Pseudomonadota</taxon>
        <taxon>Gammaproteobacteria</taxon>
        <taxon>Cellvibrionales</taxon>
        <taxon>Spongiibacteraceae</taxon>
        <taxon>Sinobacterium</taxon>
    </lineage>
</organism>
<dbReference type="SUPFAM" id="SSF102405">
    <property type="entry name" value="MCP/YpsA-like"/>
    <property type="match status" value="1"/>
</dbReference>
<feature type="domain" description="DprA winged helix" evidence="3">
    <location>
        <begin position="317"/>
        <end position="374"/>
    </location>
</feature>
<evidence type="ECO:0000313" key="5">
    <source>
        <dbReference type="Proteomes" id="UP000838100"/>
    </source>
</evidence>
<dbReference type="InterPro" id="IPR041614">
    <property type="entry name" value="DprA_WH"/>
</dbReference>
<accession>A0ABM9AIV9</accession>
<dbReference type="Gene3D" id="1.10.10.10">
    <property type="entry name" value="Winged helix-like DNA-binding domain superfamily/Winged helix DNA-binding domain"/>
    <property type="match status" value="1"/>
</dbReference>
<evidence type="ECO:0000259" key="3">
    <source>
        <dbReference type="Pfam" id="PF17782"/>
    </source>
</evidence>
<reference evidence="4" key="1">
    <citation type="submission" date="2021-12" db="EMBL/GenBank/DDBJ databases">
        <authorList>
            <person name="Rodrigo-Torres L."/>
            <person name="Arahal R. D."/>
            <person name="Lucena T."/>
        </authorList>
    </citation>
    <scope>NUCLEOTIDE SEQUENCE</scope>
    <source>
        <strain evidence="4">CECT 8267</strain>
    </source>
</reference>
<protein>
    <recommendedName>
        <fullName evidence="6">DNA-protecting protein DprA</fullName>
    </recommendedName>
</protein>
<gene>
    <name evidence="4" type="ORF">SIN8267_03142</name>
</gene>
<dbReference type="RefSeq" id="WP_237445686.1">
    <property type="nucleotide sequence ID" value="NZ_CAKLPX010000004.1"/>
</dbReference>
<dbReference type="Pfam" id="PF02481">
    <property type="entry name" value="DNA_processg_A"/>
    <property type="match status" value="1"/>
</dbReference>
<dbReference type="Pfam" id="PF17782">
    <property type="entry name" value="WHD_DprA"/>
    <property type="match status" value="1"/>
</dbReference>
<evidence type="ECO:0008006" key="6">
    <source>
        <dbReference type="Google" id="ProtNLM"/>
    </source>
</evidence>
<dbReference type="PANTHER" id="PTHR43022:SF1">
    <property type="entry name" value="PROTEIN SMF"/>
    <property type="match status" value="1"/>
</dbReference>
<dbReference type="NCBIfam" id="TIGR00732">
    <property type="entry name" value="dprA"/>
    <property type="match status" value="1"/>
</dbReference>
<evidence type="ECO:0000313" key="4">
    <source>
        <dbReference type="EMBL" id="CAH0993003.1"/>
    </source>
</evidence>
<dbReference type="Proteomes" id="UP000838100">
    <property type="component" value="Unassembled WGS sequence"/>
</dbReference>
<proteinExistence type="inferred from homology"/>
<sequence length="380" mass="40062">MDDKQVLTDAKWIALHRLRGLTISRVLPLLAASNNLDDFLRRATKTACGLAPPLILSIASIEQADGLGAAALQVAAPQQQWLAANNGSIVHWFHPDYPALLREISDPPIVLYCLGNTALLAQPQLAIVGSRAASKSGTETTAMFAADLVASGFTVTSGLAQGVDAAAHRGALSQGATVAVIGAGLDVVYPRANKQLHQQIAVEGVIVSEYPLATEPLARNFPRRNRIIAGLSLGCLVVEAKVKSGSLITARLALDYDREVFAIPGSIHNPLSRGPHQLIKHGATLVETSADIVAQLQGGLAFMASQHSAEEPDTVSSPSQLTLSDDERMVLEAVDFQPTDVDMIVERSGCSIADLAAIILTLELAGAVVLEAGGYQRLRS</sequence>
<dbReference type="Gene3D" id="3.40.50.450">
    <property type="match status" value="1"/>
</dbReference>